<evidence type="ECO:0000256" key="1">
    <source>
        <dbReference type="ARBA" id="ARBA00001933"/>
    </source>
</evidence>
<dbReference type="Gene3D" id="3.40.640.10">
    <property type="entry name" value="Type I PLP-dependent aspartate aminotransferase-like (Major domain)"/>
    <property type="match status" value="1"/>
</dbReference>
<evidence type="ECO:0000256" key="4">
    <source>
        <dbReference type="ARBA" id="ARBA00022898"/>
    </source>
</evidence>
<dbReference type="Pfam" id="PF00155">
    <property type="entry name" value="Aminotran_1_2"/>
    <property type="match status" value="1"/>
</dbReference>
<dbReference type="Gene3D" id="3.90.1150.10">
    <property type="entry name" value="Aspartate Aminotransferase, domain 1"/>
    <property type="match status" value="1"/>
</dbReference>
<evidence type="ECO:0000313" key="8">
    <source>
        <dbReference type="Proteomes" id="UP001499924"/>
    </source>
</evidence>
<evidence type="ECO:0000256" key="3">
    <source>
        <dbReference type="ARBA" id="ARBA00022679"/>
    </source>
</evidence>
<feature type="compositionally biased region" description="Gly residues" evidence="5">
    <location>
        <begin position="148"/>
        <end position="162"/>
    </location>
</feature>
<proteinExistence type="predicted"/>
<evidence type="ECO:0000256" key="2">
    <source>
        <dbReference type="ARBA" id="ARBA00022576"/>
    </source>
</evidence>
<dbReference type="SUPFAM" id="SSF53383">
    <property type="entry name" value="PLP-dependent transferases"/>
    <property type="match status" value="1"/>
</dbReference>
<feature type="domain" description="Aminotransferase class I/classII large" evidence="6">
    <location>
        <begin position="32"/>
        <end position="402"/>
    </location>
</feature>
<comment type="cofactor">
    <cofactor evidence="1">
        <name>pyridoxal 5'-phosphate</name>
        <dbReference type="ChEBI" id="CHEBI:597326"/>
    </cofactor>
</comment>
<dbReference type="RefSeq" id="WP_344690541.1">
    <property type="nucleotide sequence ID" value="NZ_BAAAVV010000011.1"/>
</dbReference>
<dbReference type="InterPro" id="IPR015421">
    <property type="entry name" value="PyrdxlP-dep_Trfase_major"/>
</dbReference>
<keyword evidence="8" id="KW-1185">Reference proteome</keyword>
<dbReference type="InterPro" id="IPR051326">
    <property type="entry name" value="Kynurenine-oxoglutarate_AT"/>
</dbReference>
<gene>
    <name evidence="7" type="ORF">GCM10010531_37240</name>
</gene>
<dbReference type="GO" id="GO:0008483">
    <property type="term" value="F:transaminase activity"/>
    <property type="evidence" value="ECO:0007669"/>
    <property type="project" value="UniProtKB-KW"/>
</dbReference>
<keyword evidence="2 7" id="KW-0032">Aminotransferase</keyword>
<evidence type="ECO:0000313" key="7">
    <source>
        <dbReference type="EMBL" id="GAA3179744.1"/>
    </source>
</evidence>
<dbReference type="InterPro" id="IPR015424">
    <property type="entry name" value="PyrdxlP-dep_Trfase"/>
</dbReference>
<evidence type="ECO:0000259" key="6">
    <source>
        <dbReference type="Pfam" id="PF00155"/>
    </source>
</evidence>
<dbReference type="PANTHER" id="PTHR43807:SF20">
    <property type="entry name" value="FI04487P"/>
    <property type="match status" value="1"/>
</dbReference>
<comment type="caution">
    <text evidence="7">The sequence shown here is derived from an EMBL/GenBank/DDBJ whole genome shotgun (WGS) entry which is preliminary data.</text>
</comment>
<dbReference type="EMBL" id="BAAAVV010000011">
    <property type="protein sequence ID" value="GAA3179744.1"/>
    <property type="molecule type" value="Genomic_DNA"/>
</dbReference>
<dbReference type="Proteomes" id="UP001499924">
    <property type="component" value="Unassembled WGS sequence"/>
</dbReference>
<keyword evidence="4" id="KW-0663">Pyridoxal phosphate</keyword>
<protein>
    <submittedName>
        <fullName evidence="7">Pyridoxal phosphate-dependent aminotransferase</fullName>
    </submittedName>
</protein>
<reference evidence="8" key="1">
    <citation type="journal article" date="2019" name="Int. J. Syst. Evol. Microbiol.">
        <title>The Global Catalogue of Microorganisms (GCM) 10K type strain sequencing project: providing services to taxonomists for standard genome sequencing and annotation.</title>
        <authorList>
            <consortium name="The Broad Institute Genomics Platform"/>
            <consortium name="The Broad Institute Genome Sequencing Center for Infectious Disease"/>
            <person name="Wu L."/>
            <person name="Ma J."/>
        </authorList>
    </citation>
    <scope>NUCLEOTIDE SEQUENCE [LARGE SCALE GENOMIC DNA]</scope>
    <source>
        <strain evidence="8">JCM 15614</strain>
    </source>
</reference>
<dbReference type="NCBIfam" id="NF005855">
    <property type="entry name" value="PRK07777.1"/>
    <property type="match status" value="1"/>
</dbReference>
<accession>A0ABP6PJA6</accession>
<name>A0ABP6PJA6_9ACTN</name>
<feature type="region of interest" description="Disordered" evidence="5">
    <location>
        <begin position="143"/>
        <end position="162"/>
    </location>
</feature>
<dbReference type="PANTHER" id="PTHR43807">
    <property type="entry name" value="FI04487P"/>
    <property type="match status" value="1"/>
</dbReference>
<dbReference type="CDD" id="cd00609">
    <property type="entry name" value="AAT_like"/>
    <property type="match status" value="1"/>
</dbReference>
<dbReference type="InterPro" id="IPR015422">
    <property type="entry name" value="PyrdxlP-dep_Trfase_small"/>
</dbReference>
<organism evidence="7 8">
    <name type="scientific">Blastococcus jejuensis</name>
    <dbReference type="NCBI Taxonomy" id="351224"/>
    <lineage>
        <taxon>Bacteria</taxon>
        <taxon>Bacillati</taxon>
        <taxon>Actinomycetota</taxon>
        <taxon>Actinomycetes</taxon>
        <taxon>Geodermatophilales</taxon>
        <taxon>Geodermatophilaceae</taxon>
        <taxon>Blastococcus</taxon>
    </lineage>
</organism>
<dbReference type="InterPro" id="IPR004839">
    <property type="entry name" value="Aminotransferase_I/II_large"/>
</dbReference>
<evidence type="ECO:0000256" key="5">
    <source>
        <dbReference type="SAM" id="MobiDB-lite"/>
    </source>
</evidence>
<keyword evidence="3" id="KW-0808">Transferase</keyword>
<sequence length="413" mass="43465">MSRAPYLTSRLQGFGTTVFAEMSALAVATGSVNLGQGFPDYPGPTEVLEVARAAIGTAADQYPPGPGIPELREAVAAHHQRFRGLEYDPDAEVLVTAGATEALSGALLALLDTGDEVVLFEPMYDCYAAGIAMAGGVARPVPLHPPDGGNGGTGGGDAGEGGRWTFDPDELRAAITPRTKILLLNTPHNPTGKVFTPHELALLAGHAIEHDLLVLTDEVYEHLVFTGARHTSIATLPGMRERTLVVGSAGKTFNVTGWKIGWICGPAPLVAAVRTAKQFLTYVNGGPFQPAIAAGLRLPESYFEAVAKDLEYRRDVLVRGLREGGLPVISPEATYFATVDVRSVQPDGDGLAFCRSLPARAGVVAVPTGVFYDPAHAHLGRHLVRFAFCKSDDVLGEAVQRLVGMGRAGGGRS</sequence>